<accession>A0ACC0HD61</accession>
<evidence type="ECO:0000313" key="2">
    <source>
        <dbReference type="Proteomes" id="UP001060215"/>
    </source>
</evidence>
<dbReference type="EMBL" id="CM045762">
    <property type="protein sequence ID" value="KAI8011279.1"/>
    <property type="molecule type" value="Genomic_DNA"/>
</dbReference>
<evidence type="ECO:0000313" key="1">
    <source>
        <dbReference type="EMBL" id="KAI8011279.1"/>
    </source>
</evidence>
<gene>
    <name evidence="1" type="ORF">LOK49_LG06G01126</name>
</gene>
<proteinExistence type="predicted"/>
<sequence length="188" mass="21175">MMDNMAILCDKLVFLLYKCSGKETFNESIKYEDDLDLDGPTKFIQHGTNWAFSSTGLFLDDNSVDSLISTNMSSLSMRNFKLYMDARLSPISLTYYGFCLLNGNYTVKLHFAEIMFTDDKTFSSLGRRIFDIYIQEGLPTQNHDFLRKLLHGKLECKDFNIEKAVAGQGTTGIPGRGVYGPLISAISV</sequence>
<reference evidence="1 2" key="1">
    <citation type="journal article" date="2022" name="Plant J.">
        <title>Chromosome-level genome of Camellia lanceoleosa provides a valuable resource for understanding genome evolution and self-incompatibility.</title>
        <authorList>
            <person name="Gong W."/>
            <person name="Xiao S."/>
            <person name="Wang L."/>
            <person name="Liao Z."/>
            <person name="Chang Y."/>
            <person name="Mo W."/>
            <person name="Hu G."/>
            <person name="Li W."/>
            <person name="Zhao G."/>
            <person name="Zhu H."/>
            <person name="Hu X."/>
            <person name="Ji K."/>
            <person name="Xiang X."/>
            <person name="Song Q."/>
            <person name="Yuan D."/>
            <person name="Jin S."/>
            <person name="Zhang L."/>
        </authorList>
    </citation>
    <scope>NUCLEOTIDE SEQUENCE [LARGE SCALE GENOMIC DNA]</scope>
    <source>
        <strain evidence="1">SQ_2022a</strain>
    </source>
</reference>
<protein>
    <submittedName>
        <fullName evidence="1">LRR receptor-like serine/threonine-protein kinase</fullName>
    </submittedName>
</protein>
<keyword evidence="2" id="KW-1185">Reference proteome</keyword>
<organism evidence="1 2">
    <name type="scientific">Camellia lanceoleosa</name>
    <dbReference type="NCBI Taxonomy" id="1840588"/>
    <lineage>
        <taxon>Eukaryota</taxon>
        <taxon>Viridiplantae</taxon>
        <taxon>Streptophyta</taxon>
        <taxon>Embryophyta</taxon>
        <taxon>Tracheophyta</taxon>
        <taxon>Spermatophyta</taxon>
        <taxon>Magnoliopsida</taxon>
        <taxon>eudicotyledons</taxon>
        <taxon>Gunneridae</taxon>
        <taxon>Pentapetalae</taxon>
        <taxon>asterids</taxon>
        <taxon>Ericales</taxon>
        <taxon>Theaceae</taxon>
        <taxon>Camellia</taxon>
    </lineage>
</organism>
<name>A0ACC0HD61_9ERIC</name>
<comment type="caution">
    <text evidence="1">The sequence shown here is derived from an EMBL/GenBank/DDBJ whole genome shotgun (WGS) entry which is preliminary data.</text>
</comment>
<dbReference type="Proteomes" id="UP001060215">
    <property type="component" value="Chromosome 5"/>
</dbReference>